<organism evidence="3 4">
    <name type="scientific">Paraburkholderia xenovorans (strain LB400)</name>
    <dbReference type="NCBI Taxonomy" id="266265"/>
    <lineage>
        <taxon>Bacteria</taxon>
        <taxon>Pseudomonadati</taxon>
        <taxon>Pseudomonadota</taxon>
        <taxon>Betaproteobacteria</taxon>
        <taxon>Burkholderiales</taxon>
        <taxon>Burkholderiaceae</taxon>
        <taxon>Paraburkholderia</taxon>
    </lineage>
</organism>
<protein>
    <recommendedName>
        <fullName evidence="2">FAS1-like dehydratase domain-containing protein</fullName>
    </recommendedName>
</protein>
<dbReference type="CDD" id="cd03441">
    <property type="entry name" value="R_hydratase_like"/>
    <property type="match status" value="1"/>
</dbReference>
<evidence type="ECO:0000256" key="1">
    <source>
        <dbReference type="SAM" id="MobiDB-lite"/>
    </source>
</evidence>
<dbReference type="InterPro" id="IPR029069">
    <property type="entry name" value="HotDog_dom_sf"/>
</dbReference>
<dbReference type="EMBL" id="CP000272">
    <property type="protein sequence ID" value="ABE36413.1"/>
    <property type="molecule type" value="Genomic_DNA"/>
</dbReference>
<dbReference type="SMR" id="Q13HM6"/>
<dbReference type="STRING" id="266265.Bxe_C0512"/>
<sequence>MGADYASAVSYTRTGSGDDLPDWVGREFVIHAPFPVESSRIADFCAMLEDPNPLYWDIEAATQKFGRPIAPPATLTAWRWPAPWNPYGRPEHGFPATVEVPCPTDTLVNVEFACEYLQQIGVGDKLTYVDRIAAISDEKMTALGRGYFVTADTVVTNQENQEVARYRNVMLRYKSGTGKAADSQKVQQPAPEKVPTDSERPIPALSIPVTWTLCTQLTAATRDYFPGHHDPDYARSQGVLNPYPNTGYYCGLMDRVALEWANFDGVLKRRVLRMFTPAPIGTTLRTSGRVLSRQTVEGTEHVELQIEVRNEEALIAQARITLKMGA</sequence>
<dbReference type="Pfam" id="PF13452">
    <property type="entry name" value="FAS1_DH_region"/>
    <property type="match status" value="1"/>
</dbReference>
<accession>Q13HM6</accession>
<dbReference type="OrthoDB" id="9774179at2"/>
<gene>
    <name evidence="3" type="ORF">Bxe_C0512</name>
</gene>
<keyword evidence="4" id="KW-1185">Reference proteome</keyword>
<dbReference type="InterPro" id="IPR039569">
    <property type="entry name" value="FAS1-like_DH_region"/>
</dbReference>
<name>Q13HM6_PARXL</name>
<proteinExistence type="predicted"/>
<dbReference type="CDD" id="cd03455">
    <property type="entry name" value="SAV4209"/>
    <property type="match status" value="1"/>
</dbReference>
<feature type="region of interest" description="Disordered" evidence="1">
    <location>
        <begin position="177"/>
        <end position="201"/>
    </location>
</feature>
<evidence type="ECO:0000259" key="2">
    <source>
        <dbReference type="Pfam" id="PF13452"/>
    </source>
</evidence>
<dbReference type="Proteomes" id="UP000001817">
    <property type="component" value="Chromosome 3"/>
</dbReference>
<feature type="domain" description="FAS1-like dehydratase" evidence="2">
    <location>
        <begin position="23"/>
        <end position="164"/>
    </location>
</feature>
<evidence type="ECO:0000313" key="3">
    <source>
        <dbReference type="EMBL" id="ABE36413.1"/>
    </source>
</evidence>
<dbReference type="eggNOG" id="COG2030">
    <property type="taxonomic scope" value="Bacteria"/>
</dbReference>
<dbReference type="AlphaFoldDB" id="Q13HM6"/>
<dbReference type="Gene3D" id="3.10.129.10">
    <property type="entry name" value="Hotdog Thioesterase"/>
    <property type="match status" value="2"/>
</dbReference>
<dbReference type="KEGG" id="bxe:Bxe_C0512"/>
<dbReference type="KEGG" id="bxb:DR64_7934"/>
<reference evidence="3 4" key="1">
    <citation type="journal article" date="2006" name="Proc. Natl. Acad. Sci. U.S.A.">
        <title>Burkholderia xenovorans LB400 harbors a multi-replicon, 9.73-Mbp genome shaped for versatility.</title>
        <authorList>
            <person name="Chain P.S."/>
            <person name="Denef V.J."/>
            <person name="Konstantinidis K.T."/>
            <person name="Vergez L.M."/>
            <person name="Agullo L."/>
            <person name="Reyes V.L."/>
            <person name="Hauser L."/>
            <person name="Cordova M."/>
            <person name="Gomez L."/>
            <person name="Gonzalez M."/>
            <person name="Land M."/>
            <person name="Lao V."/>
            <person name="Larimer F."/>
            <person name="LiPuma J.J."/>
            <person name="Mahenthiralingam E."/>
            <person name="Malfatti S.A."/>
            <person name="Marx C.J."/>
            <person name="Parnell J.J."/>
            <person name="Ramette A."/>
            <person name="Richardson P."/>
            <person name="Seeger M."/>
            <person name="Smith D."/>
            <person name="Spilker T."/>
            <person name="Sul W.J."/>
            <person name="Tsoi T.V."/>
            <person name="Ulrich L.E."/>
            <person name="Zhulin I.B."/>
            <person name="Tiedje J.M."/>
        </authorList>
    </citation>
    <scope>NUCLEOTIDE SEQUENCE [LARGE SCALE GENOMIC DNA]</scope>
    <source>
        <strain evidence="3 4">LB400</strain>
    </source>
</reference>
<dbReference type="RefSeq" id="WP_011493669.1">
    <property type="nucleotide sequence ID" value="NC_007953.1"/>
</dbReference>
<dbReference type="DNASU" id="4010026"/>
<evidence type="ECO:0000313" key="4">
    <source>
        <dbReference type="Proteomes" id="UP000001817"/>
    </source>
</evidence>
<dbReference type="SUPFAM" id="SSF54637">
    <property type="entry name" value="Thioesterase/thiol ester dehydrase-isomerase"/>
    <property type="match status" value="2"/>
</dbReference>